<evidence type="ECO:0000256" key="2">
    <source>
        <dbReference type="ARBA" id="ARBA00022643"/>
    </source>
</evidence>
<comment type="caution">
    <text evidence="6">The sequence shown here is derived from an EMBL/GenBank/DDBJ whole genome shotgun (WGS) entry which is preliminary data.</text>
</comment>
<accession>A0A2A4FZV9</accession>
<evidence type="ECO:0000313" key="6">
    <source>
        <dbReference type="EMBL" id="PCE42977.1"/>
    </source>
</evidence>
<protein>
    <submittedName>
        <fullName evidence="6">LLM class flavin-dependent oxidoreductase</fullName>
    </submittedName>
</protein>
<dbReference type="InterPro" id="IPR036661">
    <property type="entry name" value="Luciferase-like_sf"/>
</dbReference>
<feature type="domain" description="Luciferase-like" evidence="5">
    <location>
        <begin position="31"/>
        <end position="348"/>
    </location>
</feature>
<keyword evidence="7" id="KW-1185">Reference proteome</keyword>
<evidence type="ECO:0000259" key="5">
    <source>
        <dbReference type="Pfam" id="PF00296"/>
    </source>
</evidence>
<evidence type="ECO:0000256" key="1">
    <source>
        <dbReference type="ARBA" id="ARBA00022630"/>
    </source>
</evidence>
<dbReference type="InterPro" id="IPR011251">
    <property type="entry name" value="Luciferase-like_dom"/>
</dbReference>
<keyword evidence="4" id="KW-0503">Monooxygenase</keyword>
<keyword evidence="1" id="KW-0285">Flavoprotein</keyword>
<dbReference type="GO" id="GO:0004497">
    <property type="term" value="F:monooxygenase activity"/>
    <property type="evidence" value="ECO:0007669"/>
    <property type="project" value="UniProtKB-KW"/>
</dbReference>
<dbReference type="InterPro" id="IPR050172">
    <property type="entry name" value="SsuD_RutA_monooxygenase"/>
</dbReference>
<dbReference type="GO" id="GO:0016705">
    <property type="term" value="F:oxidoreductase activity, acting on paired donors, with incorporation or reduction of molecular oxygen"/>
    <property type="evidence" value="ECO:0007669"/>
    <property type="project" value="InterPro"/>
</dbReference>
<dbReference type="AlphaFoldDB" id="A0A2A4FZV9"/>
<dbReference type="RefSeq" id="WP_066969023.1">
    <property type="nucleotide sequence ID" value="NZ_CP023449.1"/>
</dbReference>
<dbReference type="PANTHER" id="PTHR42847">
    <property type="entry name" value="ALKANESULFONATE MONOOXYGENASE"/>
    <property type="match status" value="1"/>
</dbReference>
<organism evidence="6 7">
    <name type="scientific">Rhizorhabdus dicambivorans</name>
    <dbReference type="NCBI Taxonomy" id="1850238"/>
    <lineage>
        <taxon>Bacteria</taxon>
        <taxon>Pseudomonadati</taxon>
        <taxon>Pseudomonadota</taxon>
        <taxon>Alphaproteobacteria</taxon>
        <taxon>Sphingomonadales</taxon>
        <taxon>Sphingomonadaceae</taxon>
        <taxon>Rhizorhabdus</taxon>
    </lineage>
</organism>
<dbReference type="SUPFAM" id="SSF51679">
    <property type="entry name" value="Bacterial luciferase-like"/>
    <property type="match status" value="1"/>
</dbReference>
<sequence>MNDVSSKRRARQELAEYRAAHVPLFSAQPLKFGVFSVNSNGSVFMSDPPSSFEVSWPHSLAIAEQVDRMGFELIVPVARWQGFGGTTNWAGENFETLTYAAGLAARTSNVMTFATVHASVVNPVAAAKAITTIDHISNGRAGLNVVMGWNEAEMAMLGVTMREHGDRYKLGGEWLEIVDRLWTEEKPFDFDGDYFQLKGLEAAPKPIQLRPVVINAGGSPAGIDFSARYADVNYTVFVNAEQAGSYCRTIRAKAHADYGRDLQMVTMVIVCCRDTEEEARAAYQSILDHGDWEAAGNFARGLNIQTFGEHLKPELLAKFVAGSGGHAIVGTPEQVVEGLQEVKAAGIDGVFLGLIDYVEELKYFEERVMPLLRQAGLRL</sequence>
<dbReference type="EMBL" id="NWUF01000005">
    <property type="protein sequence ID" value="PCE42977.1"/>
    <property type="molecule type" value="Genomic_DNA"/>
</dbReference>
<dbReference type="CDD" id="cd01094">
    <property type="entry name" value="Alkanesulfonate_monoxygenase"/>
    <property type="match status" value="1"/>
</dbReference>
<evidence type="ECO:0000256" key="4">
    <source>
        <dbReference type="ARBA" id="ARBA00023033"/>
    </source>
</evidence>
<reference evidence="6 7" key="1">
    <citation type="submission" date="2017-09" db="EMBL/GenBank/DDBJ databases">
        <title>The Catabolism of 3,6-Dichlorosalicylic acid is Initiated by the Cytochrome P450 Monooxygenase DsmABC in Rhizorhabdus dicambivorans Ndbn-20.</title>
        <authorList>
            <person name="Na L."/>
        </authorList>
    </citation>
    <scope>NUCLEOTIDE SEQUENCE [LARGE SCALE GENOMIC DNA]</scope>
    <source>
        <strain evidence="6 7">Ndbn-20m</strain>
    </source>
</reference>
<name>A0A2A4FZV9_9SPHN</name>
<dbReference type="KEGG" id="rdi:CMV14_16845"/>
<dbReference type="Pfam" id="PF00296">
    <property type="entry name" value="Bac_luciferase"/>
    <property type="match status" value="1"/>
</dbReference>
<dbReference type="PANTHER" id="PTHR42847:SF4">
    <property type="entry name" value="ALKANESULFONATE MONOOXYGENASE-RELATED"/>
    <property type="match status" value="1"/>
</dbReference>
<dbReference type="Gene3D" id="3.20.20.30">
    <property type="entry name" value="Luciferase-like domain"/>
    <property type="match status" value="1"/>
</dbReference>
<proteinExistence type="predicted"/>
<evidence type="ECO:0000256" key="3">
    <source>
        <dbReference type="ARBA" id="ARBA00023002"/>
    </source>
</evidence>
<dbReference type="OrthoDB" id="9814695at2"/>
<keyword evidence="2" id="KW-0288">FMN</keyword>
<keyword evidence="3" id="KW-0560">Oxidoreductase</keyword>
<evidence type="ECO:0000313" key="7">
    <source>
        <dbReference type="Proteomes" id="UP000218934"/>
    </source>
</evidence>
<dbReference type="Proteomes" id="UP000218934">
    <property type="component" value="Unassembled WGS sequence"/>
</dbReference>
<gene>
    <name evidence="6" type="ORF">COO09_06630</name>
</gene>